<gene>
    <name evidence="1" type="ORF">A2Z22_01810</name>
</gene>
<dbReference type="AlphaFoldDB" id="A0A1F7X8A2"/>
<evidence type="ECO:0000313" key="2">
    <source>
        <dbReference type="Proteomes" id="UP000177053"/>
    </source>
</evidence>
<proteinExistence type="predicted"/>
<dbReference type="EMBL" id="MGFS01000024">
    <property type="protein sequence ID" value="OGM11201.1"/>
    <property type="molecule type" value="Genomic_DNA"/>
</dbReference>
<sequence>MIEYFKQQGIKNPHRVKRLIDDAIKFNKLDLTDLVVLTEAASKNYVVTPIIAAMAGAKVYAITSDSQYGKARDIEEFTYNFAEFCEVRDKIKVIFEKQKEIIREANIITNLGFVRPIDKKFIEMMNEKAVVPYMCEAWEYRDGDIDLEACKSKNIPVLATNEDYSGLEVFDFCGNLCIKMLFELEIEVYKSKIAVVGKDKFGKVIEKYLKAMGSEVYIIENLKSEMNRRYLENIDALVVADYSNDIFIGNTNAQISPKELIDLSRKISVIQFAGDVDVDELHKYDIPFFPQRRLGKFRMGQTLANLGPKPVIDLHCAGLKVGETMARARLSGKNIDDAIKIALKYSPAQMLIQR</sequence>
<comment type="caution">
    <text evidence="1">The sequence shown here is derived from an EMBL/GenBank/DDBJ whole genome shotgun (WGS) entry which is preliminary data.</text>
</comment>
<evidence type="ECO:0008006" key="3">
    <source>
        <dbReference type="Google" id="ProtNLM"/>
    </source>
</evidence>
<accession>A0A1F7X8A2</accession>
<organism evidence="1 2">
    <name type="scientific">Candidatus Woesebacteria bacterium RBG_16_34_12</name>
    <dbReference type="NCBI Taxonomy" id="1802480"/>
    <lineage>
        <taxon>Bacteria</taxon>
        <taxon>Candidatus Woeseibacteriota</taxon>
    </lineage>
</organism>
<name>A0A1F7X8A2_9BACT</name>
<protein>
    <recommendedName>
        <fullName evidence="3">S-adenosyl-L-homocysteine hydrolase NAD binding domain-containing protein</fullName>
    </recommendedName>
</protein>
<dbReference type="Proteomes" id="UP000177053">
    <property type="component" value="Unassembled WGS sequence"/>
</dbReference>
<evidence type="ECO:0000313" key="1">
    <source>
        <dbReference type="EMBL" id="OGM11201.1"/>
    </source>
</evidence>
<reference evidence="1 2" key="1">
    <citation type="journal article" date="2016" name="Nat. Commun.">
        <title>Thousands of microbial genomes shed light on interconnected biogeochemical processes in an aquifer system.</title>
        <authorList>
            <person name="Anantharaman K."/>
            <person name="Brown C.T."/>
            <person name="Hug L.A."/>
            <person name="Sharon I."/>
            <person name="Castelle C.J."/>
            <person name="Probst A.J."/>
            <person name="Thomas B.C."/>
            <person name="Singh A."/>
            <person name="Wilkins M.J."/>
            <person name="Karaoz U."/>
            <person name="Brodie E.L."/>
            <person name="Williams K.H."/>
            <person name="Hubbard S.S."/>
            <person name="Banfield J.F."/>
        </authorList>
    </citation>
    <scope>NUCLEOTIDE SEQUENCE [LARGE SCALE GENOMIC DNA]</scope>
</reference>